<dbReference type="GO" id="GO:0006357">
    <property type="term" value="P:regulation of transcription by RNA polymerase II"/>
    <property type="evidence" value="ECO:0007669"/>
    <property type="project" value="TreeGrafter"/>
</dbReference>
<dbReference type="SUPFAM" id="SSF54695">
    <property type="entry name" value="POZ domain"/>
    <property type="match status" value="1"/>
</dbReference>
<dbReference type="SMART" id="SM00225">
    <property type="entry name" value="BTB"/>
    <property type="match status" value="1"/>
</dbReference>
<dbReference type="KEGG" id="btab:109037934"/>
<evidence type="ECO:0000256" key="2">
    <source>
        <dbReference type="ARBA" id="ARBA00023242"/>
    </source>
</evidence>
<protein>
    <recommendedName>
        <fullName evidence="4">BTB domain-containing protein</fullName>
    </recommendedName>
</protein>
<dbReference type="GO" id="GO:0005634">
    <property type="term" value="C:nucleus"/>
    <property type="evidence" value="ECO:0007669"/>
    <property type="project" value="UniProtKB-SubCell"/>
</dbReference>
<dbReference type="Gene3D" id="3.30.710.10">
    <property type="entry name" value="Potassium Channel Kv1.1, Chain A"/>
    <property type="match status" value="1"/>
</dbReference>
<sequence>MAASQHYFMKWNNYQSHISNIFLQLYQTETLVDVTVCADGVKLQAHRVILSACSPYFQDILADAGPNPILLLHDISSSDMKSILDFIYRGELNVASHRTSSLLRAANSLQISGLMEVSKHLPDLEAEKENVSKPNGNNQGENLDNFFDMNAMKTEDQEADASTQMEVVEIYTDVNEQSNLSNPPPEGDVQIVINTDSDMIREAKKKRAETKKEYSEQLLAEALTELHQGKTLADVCSRYAIPRSTLYSRARVMGIAPTIERKEYSAENVAAAIQAVAEGASLKHASETWGIPKTVLWRKVQRDGGKASLRRRMRKYTPAVMDLACNALLSGHSITRVANQFKIPTSTLFREKQRLVKEGKLPARSINTKKTHSLIQKIRLDQAVAACQDGKMSQALASQTFQVPKTTIWRRLQRSAGNNGSSKQERRRRNQVAMLKADFLDGSSDDVATAITSDTGEEFTFSEVVPMTYLNVGEGGEVNEHSLIILTPSNETLDLQQNVVVEEEITEISAEDAQAEEDEQNQDQEATVMDHSILGIDCS</sequence>
<feature type="compositionally biased region" description="Acidic residues" evidence="3">
    <location>
        <begin position="511"/>
        <end position="522"/>
    </location>
</feature>
<dbReference type="InterPro" id="IPR011333">
    <property type="entry name" value="SKP1/BTB/POZ_sf"/>
</dbReference>
<proteinExistence type="predicted"/>
<evidence type="ECO:0000256" key="1">
    <source>
        <dbReference type="ARBA" id="ARBA00004123"/>
    </source>
</evidence>
<keyword evidence="6" id="KW-1185">Reference proteome</keyword>
<dbReference type="EMBL" id="OU963871">
    <property type="protein sequence ID" value="CAH0383241.1"/>
    <property type="molecule type" value="Genomic_DNA"/>
</dbReference>
<dbReference type="InterPro" id="IPR051095">
    <property type="entry name" value="Dros_DevTransReg"/>
</dbReference>
<dbReference type="PANTHER" id="PTHR23110">
    <property type="entry name" value="BTB DOMAIN TRANSCRIPTION FACTOR"/>
    <property type="match status" value="1"/>
</dbReference>
<dbReference type="PROSITE" id="PS50097">
    <property type="entry name" value="BTB"/>
    <property type="match status" value="1"/>
</dbReference>
<dbReference type="InterPro" id="IPR000210">
    <property type="entry name" value="BTB/POZ_dom"/>
</dbReference>
<dbReference type="AlphaFoldDB" id="A0A9N9ZZW0"/>
<evidence type="ECO:0000259" key="4">
    <source>
        <dbReference type="PROSITE" id="PS50097"/>
    </source>
</evidence>
<evidence type="ECO:0000256" key="3">
    <source>
        <dbReference type="SAM" id="MobiDB-lite"/>
    </source>
</evidence>
<name>A0A9N9ZZW0_BEMTA</name>
<reference evidence="5" key="1">
    <citation type="submission" date="2021-12" db="EMBL/GenBank/DDBJ databases">
        <authorList>
            <person name="King R."/>
        </authorList>
    </citation>
    <scope>NUCLEOTIDE SEQUENCE</scope>
</reference>
<dbReference type="PANTHER" id="PTHR23110:SF109">
    <property type="entry name" value="FI07618P-RELATED"/>
    <property type="match status" value="1"/>
</dbReference>
<dbReference type="GO" id="GO:0003677">
    <property type="term" value="F:DNA binding"/>
    <property type="evidence" value="ECO:0007669"/>
    <property type="project" value="InterPro"/>
</dbReference>
<dbReference type="Pfam" id="PF05225">
    <property type="entry name" value="HTH_psq"/>
    <property type="match status" value="2"/>
</dbReference>
<evidence type="ECO:0000313" key="5">
    <source>
        <dbReference type="EMBL" id="CAH0383241.1"/>
    </source>
</evidence>
<evidence type="ECO:0000313" key="6">
    <source>
        <dbReference type="Proteomes" id="UP001152759"/>
    </source>
</evidence>
<organism evidence="5 6">
    <name type="scientific">Bemisia tabaci</name>
    <name type="common">Sweetpotato whitefly</name>
    <name type="synonym">Aleurodes tabaci</name>
    <dbReference type="NCBI Taxonomy" id="7038"/>
    <lineage>
        <taxon>Eukaryota</taxon>
        <taxon>Metazoa</taxon>
        <taxon>Ecdysozoa</taxon>
        <taxon>Arthropoda</taxon>
        <taxon>Hexapoda</taxon>
        <taxon>Insecta</taxon>
        <taxon>Pterygota</taxon>
        <taxon>Neoptera</taxon>
        <taxon>Paraneoptera</taxon>
        <taxon>Hemiptera</taxon>
        <taxon>Sternorrhyncha</taxon>
        <taxon>Aleyrodoidea</taxon>
        <taxon>Aleyrodidae</taxon>
        <taxon>Aleyrodinae</taxon>
        <taxon>Bemisia</taxon>
    </lineage>
</organism>
<dbReference type="InterPro" id="IPR009057">
    <property type="entry name" value="Homeodomain-like_sf"/>
</dbReference>
<comment type="subcellular location">
    <subcellularLocation>
        <location evidence="1">Nucleus</location>
    </subcellularLocation>
</comment>
<gene>
    <name evidence="5" type="ORF">BEMITA_LOCUS2704</name>
</gene>
<feature type="domain" description="BTB" evidence="4">
    <location>
        <begin position="32"/>
        <end position="96"/>
    </location>
</feature>
<accession>A0A9N9ZZW0</accession>
<dbReference type="Pfam" id="PF00651">
    <property type="entry name" value="BTB"/>
    <property type="match status" value="1"/>
</dbReference>
<dbReference type="SUPFAM" id="SSF46689">
    <property type="entry name" value="Homeodomain-like"/>
    <property type="match status" value="4"/>
</dbReference>
<dbReference type="CDD" id="cd18315">
    <property type="entry name" value="BTB_POZ_BAB-like"/>
    <property type="match status" value="1"/>
</dbReference>
<dbReference type="Gene3D" id="1.10.10.60">
    <property type="entry name" value="Homeodomain-like"/>
    <property type="match status" value="2"/>
</dbReference>
<feature type="region of interest" description="Disordered" evidence="3">
    <location>
        <begin position="511"/>
        <end position="531"/>
    </location>
</feature>
<keyword evidence="2" id="KW-0539">Nucleus</keyword>
<dbReference type="Proteomes" id="UP001152759">
    <property type="component" value="Chromosome 10"/>
</dbReference>
<dbReference type="InterPro" id="IPR007889">
    <property type="entry name" value="HTH_Psq"/>
</dbReference>